<evidence type="ECO:0000256" key="3">
    <source>
        <dbReference type="ARBA" id="ARBA00022448"/>
    </source>
</evidence>
<feature type="transmembrane region" description="Helical" evidence="9">
    <location>
        <begin position="393"/>
        <end position="412"/>
    </location>
</feature>
<keyword evidence="5" id="KW-0659">Purine metabolism</keyword>
<keyword evidence="11" id="KW-0456">Lyase</keyword>
<feature type="transmembrane region" description="Helical" evidence="9">
    <location>
        <begin position="332"/>
        <end position="355"/>
    </location>
</feature>
<sequence length="645" mass="67646">MFGKSAKNSPPAEPKHPVDEVLPVGKMTIYGAQHLLTFYAGAAIVPLLVAGALGMSQQNLAFLVNANLFTCGIATLIQAIGFWKIGVRLPVVQGTTFVAVSPMIAIGLAEGGSVPGLLEIYGAVIVAGVFTFVIAPFFAKIVKFFPPIVTGTVITGIGLVLLPVAAMEAGGGNPEDPRFGSIPNLALAATTLVLILALYRFFRGFVATIAVLIGLAIGTGIAALAGKADFSSVAGSSWVGVITPFHFGLPTFGGAAIASMIIVMIITCVEMTGDTLAVGEIVRKPVGPDGIARAIRSGGLSTTIGGVLNSFPYTSFSANSGLIRLTRVRSRFVVATAGVMMMIVGMVPKTGAVVATIPEPVLGGASLVLFGVVAVVGIQILRRADLTNERNVIILATSLGFALIPVGFPEFYSFLPEALQMIFASGITMAALSAILLNVLFNEIGGKRKTEKAAAPPAPVDVDTVNAMSDAEFAERIGSVFQGGEWIAQEAASQRPFDGAYALRRALHTTLFAADQQRQLELIRCYPDLAGAALAEHQLGRESLRDQCTAGLHQLPPDENERLTEITDAYRETFGFPLVICVRGLSASEVVDIAESRLHNPPEQERATALVEIAKIANARLNDIVREREPESAEASKAAKASIDG</sequence>
<feature type="transmembrane region" description="Helical" evidence="9">
    <location>
        <begin position="145"/>
        <end position="167"/>
    </location>
</feature>
<feature type="transmembrane region" description="Helical" evidence="9">
    <location>
        <begin position="205"/>
        <end position="225"/>
    </location>
</feature>
<evidence type="ECO:0000259" key="10">
    <source>
        <dbReference type="Pfam" id="PF09349"/>
    </source>
</evidence>
<feature type="transmembrane region" description="Helical" evidence="9">
    <location>
        <begin position="120"/>
        <end position="138"/>
    </location>
</feature>
<keyword evidence="8 9" id="KW-0472">Membrane</keyword>
<evidence type="ECO:0000256" key="2">
    <source>
        <dbReference type="ARBA" id="ARBA00008821"/>
    </source>
</evidence>
<keyword evidence="12" id="KW-1185">Reference proteome</keyword>
<dbReference type="EMBL" id="JBHSXX010000001">
    <property type="protein sequence ID" value="MFC6869868.1"/>
    <property type="molecule type" value="Genomic_DNA"/>
</dbReference>
<keyword evidence="3" id="KW-0813">Transport</keyword>
<accession>A0ABW2C5T5</accession>
<dbReference type="NCBIfam" id="TIGR03164">
    <property type="entry name" value="UHCUDC"/>
    <property type="match status" value="1"/>
</dbReference>
<evidence type="ECO:0000256" key="9">
    <source>
        <dbReference type="SAM" id="Phobius"/>
    </source>
</evidence>
<feature type="transmembrane region" description="Helical" evidence="9">
    <location>
        <begin position="89"/>
        <end position="108"/>
    </location>
</feature>
<evidence type="ECO:0000256" key="1">
    <source>
        <dbReference type="ARBA" id="ARBA00004651"/>
    </source>
</evidence>
<evidence type="ECO:0000256" key="5">
    <source>
        <dbReference type="ARBA" id="ARBA00022631"/>
    </source>
</evidence>
<organism evidence="11 12">
    <name type="scientific">Haloechinothrix salitolerans</name>
    <dbReference type="NCBI Taxonomy" id="926830"/>
    <lineage>
        <taxon>Bacteria</taxon>
        <taxon>Bacillati</taxon>
        <taxon>Actinomycetota</taxon>
        <taxon>Actinomycetes</taxon>
        <taxon>Pseudonocardiales</taxon>
        <taxon>Pseudonocardiaceae</taxon>
        <taxon>Haloechinothrix</taxon>
    </lineage>
</organism>
<proteinExistence type="inferred from homology"/>
<evidence type="ECO:0000313" key="12">
    <source>
        <dbReference type="Proteomes" id="UP001596337"/>
    </source>
</evidence>
<reference evidence="12" key="1">
    <citation type="journal article" date="2019" name="Int. J. Syst. Evol. Microbiol.">
        <title>The Global Catalogue of Microorganisms (GCM) 10K type strain sequencing project: providing services to taxonomists for standard genome sequencing and annotation.</title>
        <authorList>
            <consortium name="The Broad Institute Genomics Platform"/>
            <consortium name="The Broad Institute Genome Sequencing Center for Infectious Disease"/>
            <person name="Wu L."/>
            <person name="Ma J."/>
        </authorList>
    </citation>
    <scope>NUCLEOTIDE SEQUENCE [LARGE SCALE GENOMIC DNA]</scope>
    <source>
        <strain evidence="12">KCTC 32255</strain>
    </source>
</reference>
<gene>
    <name evidence="11" type="primary">uraD</name>
    <name evidence="11" type="ORF">ACFQGD_22255</name>
</gene>
<dbReference type="SUPFAM" id="SSF158694">
    <property type="entry name" value="UraD-Like"/>
    <property type="match status" value="1"/>
</dbReference>
<dbReference type="NCBIfam" id="NF037981">
    <property type="entry name" value="NCS2_1"/>
    <property type="match status" value="1"/>
</dbReference>
<dbReference type="RefSeq" id="WP_345403874.1">
    <property type="nucleotide sequence ID" value="NZ_BAABLA010000116.1"/>
</dbReference>
<feature type="transmembrane region" description="Helical" evidence="9">
    <location>
        <begin position="179"/>
        <end position="198"/>
    </location>
</feature>
<dbReference type="Gene3D" id="1.10.3330.10">
    <property type="entry name" value="Oxo-4-hydroxy-4-carboxy-5-ureidoimidazoline decarboxylase"/>
    <property type="match status" value="1"/>
</dbReference>
<dbReference type="InterPro" id="IPR006042">
    <property type="entry name" value="Xan_ur_permease"/>
</dbReference>
<feature type="transmembrane region" description="Helical" evidence="9">
    <location>
        <begin position="36"/>
        <end position="54"/>
    </location>
</feature>
<dbReference type="InterPro" id="IPR017580">
    <property type="entry name" value="OHCU_decarboxylase-1"/>
</dbReference>
<evidence type="ECO:0000256" key="8">
    <source>
        <dbReference type="ARBA" id="ARBA00023136"/>
    </source>
</evidence>
<dbReference type="Pfam" id="PF09349">
    <property type="entry name" value="OHCU_decarbox"/>
    <property type="match status" value="1"/>
</dbReference>
<dbReference type="GO" id="GO:0051997">
    <property type="term" value="F:2-oxo-4-hydroxy-4-carboxy-5-ureidoimidazoline decarboxylase activity"/>
    <property type="evidence" value="ECO:0007669"/>
    <property type="project" value="UniProtKB-EC"/>
</dbReference>
<feature type="transmembrane region" description="Helical" evidence="9">
    <location>
        <begin position="245"/>
        <end position="266"/>
    </location>
</feature>
<dbReference type="EC" id="4.1.1.97" evidence="11"/>
<dbReference type="InterPro" id="IPR018020">
    <property type="entry name" value="OHCU_decarboxylase"/>
</dbReference>
<dbReference type="InterPro" id="IPR017588">
    <property type="entry name" value="UacT-like"/>
</dbReference>
<dbReference type="NCBIfam" id="TIGR03173">
    <property type="entry name" value="pbuX"/>
    <property type="match status" value="1"/>
</dbReference>
<dbReference type="InterPro" id="IPR006043">
    <property type="entry name" value="NCS2"/>
</dbReference>
<feature type="domain" description="Oxo-4-hydroxy-4-carboxy-5-ureidoimidazoline decarboxylase" evidence="10">
    <location>
        <begin position="466"/>
        <end position="622"/>
    </location>
</feature>
<name>A0ABW2C5T5_9PSEU</name>
<keyword evidence="4" id="KW-1003">Cell membrane</keyword>
<feature type="transmembrane region" description="Helical" evidence="9">
    <location>
        <begin position="361"/>
        <end position="381"/>
    </location>
</feature>
<dbReference type="NCBIfam" id="TIGR00801">
    <property type="entry name" value="ncs2"/>
    <property type="match status" value="1"/>
</dbReference>
<feature type="transmembrane region" description="Helical" evidence="9">
    <location>
        <begin position="60"/>
        <end position="82"/>
    </location>
</feature>
<dbReference type="PROSITE" id="PS01116">
    <property type="entry name" value="XANTH_URACIL_PERMASE"/>
    <property type="match status" value="1"/>
</dbReference>
<dbReference type="PANTHER" id="PTHR42810:SF4">
    <property type="entry name" value="URIC ACID TRANSPORTER UACT"/>
    <property type="match status" value="1"/>
</dbReference>
<evidence type="ECO:0000313" key="11">
    <source>
        <dbReference type="EMBL" id="MFC6869868.1"/>
    </source>
</evidence>
<dbReference type="Pfam" id="PF00860">
    <property type="entry name" value="Xan_ur_permease"/>
    <property type="match status" value="1"/>
</dbReference>
<dbReference type="Proteomes" id="UP001596337">
    <property type="component" value="Unassembled WGS sequence"/>
</dbReference>
<evidence type="ECO:0000256" key="6">
    <source>
        <dbReference type="ARBA" id="ARBA00022692"/>
    </source>
</evidence>
<protein>
    <submittedName>
        <fullName evidence="11">2-oxo-4-hydroxy-4-carboxy-5-ureidoimidazoline decarboxylase</fullName>
        <ecNumber evidence="11">4.1.1.97</ecNumber>
    </submittedName>
</protein>
<keyword evidence="7 9" id="KW-1133">Transmembrane helix</keyword>
<comment type="caution">
    <text evidence="11">The sequence shown here is derived from an EMBL/GenBank/DDBJ whole genome shotgun (WGS) entry which is preliminary data.</text>
</comment>
<keyword evidence="6 9" id="KW-0812">Transmembrane</keyword>
<evidence type="ECO:0000256" key="4">
    <source>
        <dbReference type="ARBA" id="ARBA00022475"/>
    </source>
</evidence>
<evidence type="ECO:0000256" key="7">
    <source>
        <dbReference type="ARBA" id="ARBA00022989"/>
    </source>
</evidence>
<feature type="transmembrane region" description="Helical" evidence="9">
    <location>
        <begin position="418"/>
        <end position="441"/>
    </location>
</feature>
<dbReference type="PANTHER" id="PTHR42810">
    <property type="entry name" value="PURINE PERMEASE C1399.01C-RELATED"/>
    <property type="match status" value="1"/>
</dbReference>
<dbReference type="InterPro" id="IPR036778">
    <property type="entry name" value="OHCU_decarboxylase_sf"/>
</dbReference>
<comment type="subcellular location">
    <subcellularLocation>
        <location evidence="1">Cell membrane</location>
        <topology evidence="1">Multi-pass membrane protein</topology>
    </subcellularLocation>
</comment>
<comment type="similarity">
    <text evidence="2">Belongs to the nucleobase:cation symporter-2 (NCS2) (TC 2.A.40) family.</text>
</comment>